<dbReference type="InterPro" id="IPR029063">
    <property type="entry name" value="SAM-dependent_MTases_sf"/>
</dbReference>
<accession>A0A327VWC0</accession>
<dbReference type="InterPro" id="IPR052356">
    <property type="entry name" value="Thiol_S-MT"/>
</dbReference>
<dbReference type="RefSeq" id="WP_111593246.1">
    <property type="nucleotide sequence ID" value="NZ_QLMA01000005.1"/>
</dbReference>
<dbReference type="OrthoDB" id="3896938at2"/>
<feature type="domain" description="Methyltransferase type 11" evidence="1">
    <location>
        <begin position="43"/>
        <end position="131"/>
    </location>
</feature>
<keyword evidence="2" id="KW-0489">Methyltransferase</keyword>
<dbReference type="PANTHER" id="PTHR45036">
    <property type="entry name" value="METHYLTRANSFERASE LIKE 7B"/>
    <property type="match status" value="1"/>
</dbReference>
<dbReference type="GO" id="GO:0032259">
    <property type="term" value="P:methylation"/>
    <property type="evidence" value="ECO:0007669"/>
    <property type="project" value="UniProtKB-KW"/>
</dbReference>
<keyword evidence="2" id="KW-0808">Transferase</keyword>
<sequence length="260" mass="30063">MIALLKTAERTNNSSFINNYVFQRHVFAYKHILVNRLTGLNILELGCGEGYGMEMIAPYAQQYLAVDKKRPADHVFADNASFLQCNLPDLSGIADNSFDTVICFQVIEHIKNDGGLLDEIKRVLKPGGKLFMTTPNKRTSLTRNPFHEREYLPHEMCALVASRFDHYTVQGIHGNQMVMDYYHENKKSVESFTKYDIFNLQHRLPAFMLRVPYTLLNNLNRLLLLKKIEDTTANIRFNDFHIQELQEDCLDYFVTACKSL</sequence>
<dbReference type="EMBL" id="QLMA01000005">
    <property type="protein sequence ID" value="RAJ80239.1"/>
    <property type="molecule type" value="Genomic_DNA"/>
</dbReference>
<reference evidence="2 3" key="1">
    <citation type="submission" date="2018-06" db="EMBL/GenBank/DDBJ databases">
        <title>Genomic Encyclopedia of Archaeal and Bacterial Type Strains, Phase II (KMG-II): from individual species to whole genera.</title>
        <authorList>
            <person name="Goeker M."/>
        </authorList>
    </citation>
    <scope>NUCLEOTIDE SEQUENCE [LARGE SCALE GENOMIC DNA]</scope>
    <source>
        <strain evidence="2 3">DSM 29821</strain>
    </source>
</reference>
<name>A0A327VWC0_9BACT</name>
<organism evidence="2 3">
    <name type="scientific">Chitinophaga dinghuensis</name>
    <dbReference type="NCBI Taxonomy" id="1539050"/>
    <lineage>
        <taxon>Bacteria</taxon>
        <taxon>Pseudomonadati</taxon>
        <taxon>Bacteroidota</taxon>
        <taxon>Chitinophagia</taxon>
        <taxon>Chitinophagales</taxon>
        <taxon>Chitinophagaceae</taxon>
        <taxon>Chitinophaga</taxon>
    </lineage>
</organism>
<dbReference type="CDD" id="cd02440">
    <property type="entry name" value="AdoMet_MTases"/>
    <property type="match status" value="1"/>
</dbReference>
<dbReference type="AlphaFoldDB" id="A0A327VWC0"/>
<dbReference type="Gene3D" id="3.40.50.150">
    <property type="entry name" value="Vaccinia Virus protein VP39"/>
    <property type="match status" value="1"/>
</dbReference>
<gene>
    <name evidence="2" type="ORF">CLV59_105347</name>
</gene>
<keyword evidence="3" id="KW-1185">Reference proteome</keyword>
<dbReference type="PANTHER" id="PTHR45036:SF1">
    <property type="entry name" value="METHYLTRANSFERASE LIKE 7A"/>
    <property type="match status" value="1"/>
</dbReference>
<dbReference type="Proteomes" id="UP000249819">
    <property type="component" value="Unassembled WGS sequence"/>
</dbReference>
<dbReference type="SUPFAM" id="SSF53335">
    <property type="entry name" value="S-adenosyl-L-methionine-dependent methyltransferases"/>
    <property type="match status" value="1"/>
</dbReference>
<evidence type="ECO:0000313" key="3">
    <source>
        <dbReference type="Proteomes" id="UP000249819"/>
    </source>
</evidence>
<proteinExistence type="predicted"/>
<dbReference type="InterPro" id="IPR013216">
    <property type="entry name" value="Methyltransf_11"/>
</dbReference>
<dbReference type="Pfam" id="PF08241">
    <property type="entry name" value="Methyltransf_11"/>
    <property type="match status" value="1"/>
</dbReference>
<protein>
    <submittedName>
        <fullName evidence="2">Methyltransferase family protein</fullName>
    </submittedName>
</protein>
<comment type="caution">
    <text evidence="2">The sequence shown here is derived from an EMBL/GenBank/DDBJ whole genome shotgun (WGS) entry which is preliminary data.</text>
</comment>
<dbReference type="GO" id="GO:0008757">
    <property type="term" value="F:S-adenosylmethionine-dependent methyltransferase activity"/>
    <property type="evidence" value="ECO:0007669"/>
    <property type="project" value="InterPro"/>
</dbReference>
<evidence type="ECO:0000259" key="1">
    <source>
        <dbReference type="Pfam" id="PF08241"/>
    </source>
</evidence>
<evidence type="ECO:0000313" key="2">
    <source>
        <dbReference type="EMBL" id="RAJ80239.1"/>
    </source>
</evidence>